<dbReference type="AlphaFoldDB" id="A0A7S3R1P3"/>
<evidence type="ECO:0000259" key="1">
    <source>
        <dbReference type="Pfam" id="PF04422"/>
    </source>
</evidence>
<feature type="domain" description="Coenzyme F420 hydrogenase/dehydrogenase beta subunit C-terminal" evidence="2">
    <location>
        <begin position="227"/>
        <end position="375"/>
    </location>
</feature>
<dbReference type="PANTHER" id="PTHR31332">
    <property type="entry name" value="7-HYDROXYMETHYL CHLOROPHYLL A REDUCTASE, CHLOROPLASTIC"/>
    <property type="match status" value="1"/>
</dbReference>
<reference evidence="3" key="1">
    <citation type="submission" date="2021-01" db="EMBL/GenBank/DDBJ databases">
        <authorList>
            <person name="Corre E."/>
            <person name="Pelletier E."/>
            <person name="Niang G."/>
            <person name="Scheremetjew M."/>
            <person name="Finn R."/>
            <person name="Kale V."/>
            <person name="Holt S."/>
            <person name="Cochrane G."/>
            <person name="Meng A."/>
            <person name="Brown T."/>
            <person name="Cohen L."/>
        </authorList>
    </citation>
    <scope>NUCLEOTIDE SEQUENCE</scope>
    <source>
        <strain evidence="3">CCMP1320</strain>
    </source>
</reference>
<dbReference type="PANTHER" id="PTHR31332:SF0">
    <property type="entry name" value="7-HYDROXYMETHYL CHLOROPHYLL A REDUCTASE, CHLOROPLASTIC"/>
    <property type="match status" value="1"/>
</dbReference>
<feature type="domain" description="Coenzyme F420 hydrogenase/dehydrogenase beta subunit N-terminal" evidence="1">
    <location>
        <begin position="143"/>
        <end position="218"/>
    </location>
</feature>
<dbReference type="InterPro" id="IPR045220">
    <property type="entry name" value="FRHB/FDHB/HCAR-like"/>
</dbReference>
<organism evidence="3">
    <name type="scientific">Dunaliella tertiolecta</name>
    <name type="common">Green alga</name>
    <dbReference type="NCBI Taxonomy" id="3047"/>
    <lineage>
        <taxon>Eukaryota</taxon>
        <taxon>Viridiplantae</taxon>
        <taxon>Chlorophyta</taxon>
        <taxon>core chlorophytes</taxon>
        <taxon>Chlorophyceae</taxon>
        <taxon>CS clade</taxon>
        <taxon>Chlamydomonadales</taxon>
        <taxon>Dunaliellaceae</taxon>
        <taxon>Dunaliella</taxon>
    </lineage>
</organism>
<sequence>MLEVLCTCDTSFALPDTFKNNSMISQGFVGSCVQGTHHLCTPVRLYNGRRKSRHQSLEHSTATNATSSKGLVAPIQPGSAYPAKEFCSNCGLCDTHYISHVKEACAFLGPGMSKIEQQEVQVHGRSRNYDDEDELRFGVNTEMVYARNAPAQEGAQWTGIVTQVAIEMLSSGKVEAVICVQSDPLDRFTPKPMIARSVEEILAARGVKPVLSPNLEVLAALEACGVKRVLFIGVGCQVQALRSVEKYLGLDALYIMGTNCVDNGRRETLDKFLAAASTRPEQVLHYEFMQDYRVHVKHTDGTFEYKPYFCLPANQLNDVIAPSCYSCFDYTNALADMVVGYMGVPYQNVDMTKHQQYVVVRNERGQEMMDSISHRLEKTPTSSQGNRRPIVMQTVESDDQAKLGKFQDPAPLWLGNLLARIITWVGPKGIEFGKYSIDYHYIRNWLYVHRNWGQKRAEEHIPAFAKKIVEEYDAPNGELSARLKLPYNAPKPRIAKKVLRPSERAAADKAAAGSK</sequence>
<evidence type="ECO:0000259" key="2">
    <source>
        <dbReference type="Pfam" id="PF04432"/>
    </source>
</evidence>
<gene>
    <name evidence="3" type="ORF">DTER00134_LOCUS14615</name>
</gene>
<dbReference type="EMBL" id="HBIP01024370">
    <property type="protein sequence ID" value="CAE0499542.1"/>
    <property type="molecule type" value="Transcribed_RNA"/>
</dbReference>
<evidence type="ECO:0008006" key="4">
    <source>
        <dbReference type="Google" id="ProtNLM"/>
    </source>
</evidence>
<evidence type="ECO:0000313" key="3">
    <source>
        <dbReference type="EMBL" id="CAE0499542.1"/>
    </source>
</evidence>
<dbReference type="GO" id="GO:0090415">
    <property type="term" value="F:7-hydroxymethyl chlorophyll a reductase activity"/>
    <property type="evidence" value="ECO:0007669"/>
    <property type="project" value="TreeGrafter"/>
</dbReference>
<accession>A0A7S3R1P3</accession>
<dbReference type="GO" id="GO:0033354">
    <property type="term" value="P:chlorophyll cycle"/>
    <property type="evidence" value="ECO:0007669"/>
    <property type="project" value="TreeGrafter"/>
</dbReference>
<dbReference type="InterPro" id="IPR007525">
    <property type="entry name" value="FrhB_FdhB_C"/>
</dbReference>
<protein>
    <recommendedName>
        <fullName evidence="4">Coenzyme F420 hydrogenase/dehydrogenase beta subunit C-terminal domain-containing protein</fullName>
    </recommendedName>
</protein>
<dbReference type="InterPro" id="IPR007516">
    <property type="entry name" value="Co_F420_Hydgase/DH_bsu_N"/>
</dbReference>
<name>A0A7S3R1P3_DUNTE</name>
<proteinExistence type="predicted"/>
<dbReference type="GO" id="GO:0009507">
    <property type="term" value="C:chloroplast"/>
    <property type="evidence" value="ECO:0007669"/>
    <property type="project" value="TreeGrafter"/>
</dbReference>
<dbReference type="Pfam" id="PF04432">
    <property type="entry name" value="FrhB_FdhB_C"/>
    <property type="match status" value="1"/>
</dbReference>
<dbReference type="Pfam" id="PF04422">
    <property type="entry name" value="FrhB_FdhB_N"/>
    <property type="match status" value="1"/>
</dbReference>